<protein>
    <submittedName>
        <fullName evidence="1">Uncharacterized protein</fullName>
    </submittedName>
</protein>
<dbReference type="AlphaFoldDB" id="A0A2M9XFR9"/>
<keyword evidence="2" id="KW-1185">Reference proteome</keyword>
<proteinExistence type="predicted"/>
<evidence type="ECO:0000313" key="1">
    <source>
        <dbReference type="EMBL" id="PJZ26517.1"/>
    </source>
</evidence>
<evidence type="ECO:0000313" key="2">
    <source>
        <dbReference type="Proteomes" id="UP000232196"/>
    </source>
</evidence>
<dbReference type="OrthoDB" id="339175at2"/>
<accession>A0A2M9XFR9</accession>
<dbReference type="EMBL" id="NPDN01000002">
    <property type="protein sequence ID" value="PJZ26517.1"/>
    <property type="molecule type" value="Genomic_DNA"/>
</dbReference>
<name>A0A2M9XFR9_9LEPT</name>
<sequence length="260" mass="27709">MLSRYISITAIILALFHFDCSQLGSLSNGTSSEQQLMQTLVLGVSAKAGCSIQSLTPISNTLSYVHPQRTRYDIQNCAPSDLEGLGFAGNTSQLEKGLSGNSSDSTLSSSGNVVLSSSNGGTNLEVSFSLKSGGSLTAYVYGSGTPISGPAFRLTDSSKEQFYSDMSGNFEMVSKGTAALSPDTNYTYCIDFQYASSEQWINAWPKACSEVTQSERSSMMMFPVMQMMSVPSYSGNRVGFILNGAKLTSFTIGSILSQVD</sequence>
<dbReference type="RefSeq" id="WP_100705343.1">
    <property type="nucleotide sequence ID" value="NZ_NPDL01000002.1"/>
</dbReference>
<comment type="caution">
    <text evidence="1">The sequence shown here is derived from an EMBL/GenBank/DDBJ whole genome shotgun (WGS) entry which is preliminary data.</text>
</comment>
<organism evidence="1 2">
    <name type="scientific">Leptospira hartskeerlii</name>
    <dbReference type="NCBI Taxonomy" id="2023177"/>
    <lineage>
        <taxon>Bacteria</taxon>
        <taxon>Pseudomonadati</taxon>
        <taxon>Spirochaetota</taxon>
        <taxon>Spirochaetia</taxon>
        <taxon>Leptospirales</taxon>
        <taxon>Leptospiraceae</taxon>
        <taxon>Leptospira</taxon>
    </lineage>
</organism>
<dbReference type="Proteomes" id="UP000232196">
    <property type="component" value="Unassembled WGS sequence"/>
</dbReference>
<reference evidence="1 2" key="1">
    <citation type="submission" date="2017-07" db="EMBL/GenBank/DDBJ databases">
        <title>Leptospira spp. isolated from tropical soils.</title>
        <authorList>
            <person name="Thibeaux R."/>
            <person name="Iraola G."/>
            <person name="Ferres I."/>
            <person name="Bierque E."/>
            <person name="Girault D."/>
            <person name="Soupe-Gilbert M.-E."/>
            <person name="Picardeau M."/>
            <person name="Goarant C."/>
        </authorList>
    </citation>
    <scope>NUCLEOTIDE SEQUENCE [LARGE SCALE GENOMIC DNA]</scope>
    <source>
        <strain evidence="1 2">MCA1-C-A1</strain>
    </source>
</reference>
<gene>
    <name evidence="1" type="ORF">CH357_03200</name>
</gene>